<gene>
    <name evidence="3" type="ORF">FCC1311_071222</name>
</gene>
<feature type="coiled-coil region" evidence="1">
    <location>
        <begin position="535"/>
        <end position="569"/>
    </location>
</feature>
<sequence>MASISPPTSPRRVRARSGSVSVIEAVGEIFADYATGKNTPLRKSQQVAGKHNSSRGAADLDDDDIEDEEEKETRDARQIADAHATLSACQTAATKAELARIYELWQHAKRELRERTEEIASLRASFGRNEVEARLSRLSMAENEELLRDVSVLRERLRTNTQELQAARAENERWAANYEKLSSELRAIRGAQDDARHRASTLEAHATELERENRELECHNEELQRRVDENSSARGKLSAASQDRLAALETKAQALALDLQRAEDARQAAQAALENQTLLVQERDVEIARLHRKIEAQTQELKGGAHKAALDQQRDAQARIDHLRVDNARLLALLRNTPAFKQFMSLCEVTDDANLSYLPSESVRDLPDHHALHPSSHAKNSAAVDARGSATLAWGPEQRRELRQLDKSYASLLAGDRVPSSDAAAELEHWVPAEAVRIMIAFRNRYLPHVAIDLVDHLLRDLGKVWHAHHAKLLKRQKDRHQRHLQDVKRRVQHQTSYEEVMNRNRVGRRDASHKGGGLFNTTREAPSAASGSSLAACLREIDQLTNQLDQLRQENDELEQQVALARKAASPRRGSTGVLVLQPEIRDEFEGLLYKMDTRMRDCMKRVASLHATHAGDPDLLHLVDRAHAAMMEDIEGILSDLQELLGK</sequence>
<dbReference type="InParanoid" id="A0A2R5GRC5"/>
<name>A0A2R5GRC5_9STRA</name>
<protein>
    <submittedName>
        <fullName evidence="3">Uncharacterized protein</fullName>
    </submittedName>
</protein>
<dbReference type="AlphaFoldDB" id="A0A2R5GRC5"/>
<feature type="compositionally biased region" description="Acidic residues" evidence="2">
    <location>
        <begin position="59"/>
        <end position="70"/>
    </location>
</feature>
<evidence type="ECO:0000256" key="1">
    <source>
        <dbReference type="SAM" id="Coils"/>
    </source>
</evidence>
<accession>A0A2R5GRC5</accession>
<organism evidence="3 4">
    <name type="scientific">Hondaea fermentalgiana</name>
    <dbReference type="NCBI Taxonomy" id="2315210"/>
    <lineage>
        <taxon>Eukaryota</taxon>
        <taxon>Sar</taxon>
        <taxon>Stramenopiles</taxon>
        <taxon>Bigyra</taxon>
        <taxon>Labyrinthulomycetes</taxon>
        <taxon>Thraustochytrida</taxon>
        <taxon>Thraustochytriidae</taxon>
        <taxon>Hondaea</taxon>
    </lineage>
</organism>
<keyword evidence="1" id="KW-0175">Coiled coil</keyword>
<feature type="coiled-coil region" evidence="1">
    <location>
        <begin position="143"/>
        <end position="279"/>
    </location>
</feature>
<comment type="caution">
    <text evidence="3">The sequence shown here is derived from an EMBL/GenBank/DDBJ whole genome shotgun (WGS) entry which is preliminary data.</text>
</comment>
<proteinExistence type="predicted"/>
<evidence type="ECO:0000313" key="3">
    <source>
        <dbReference type="EMBL" id="GBG30901.1"/>
    </source>
</evidence>
<keyword evidence="4" id="KW-1185">Reference proteome</keyword>
<dbReference type="Proteomes" id="UP000241890">
    <property type="component" value="Unassembled WGS sequence"/>
</dbReference>
<feature type="compositionally biased region" description="Polar residues" evidence="2">
    <location>
        <begin position="36"/>
        <end position="47"/>
    </location>
</feature>
<dbReference type="EMBL" id="BEYU01000084">
    <property type="protein sequence ID" value="GBG30901.1"/>
    <property type="molecule type" value="Genomic_DNA"/>
</dbReference>
<evidence type="ECO:0000313" key="4">
    <source>
        <dbReference type="Proteomes" id="UP000241890"/>
    </source>
</evidence>
<reference evidence="3 4" key="1">
    <citation type="submission" date="2017-12" db="EMBL/GenBank/DDBJ databases">
        <title>Sequencing, de novo assembly and annotation of complete genome of a new Thraustochytrid species, strain FCC1311.</title>
        <authorList>
            <person name="Sedici K."/>
            <person name="Godart F."/>
            <person name="Aiese Cigliano R."/>
            <person name="Sanseverino W."/>
            <person name="Barakat M."/>
            <person name="Ortet P."/>
            <person name="Marechal E."/>
            <person name="Cagnac O."/>
            <person name="Amato A."/>
        </authorList>
    </citation>
    <scope>NUCLEOTIDE SEQUENCE [LARGE SCALE GENOMIC DNA]</scope>
</reference>
<evidence type="ECO:0000256" key="2">
    <source>
        <dbReference type="SAM" id="MobiDB-lite"/>
    </source>
</evidence>
<feature type="region of interest" description="Disordered" evidence="2">
    <location>
        <begin position="34"/>
        <end position="72"/>
    </location>
</feature>